<keyword evidence="3 5" id="KW-1133">Transmembrane helix</keyword>
<reference evidence="8" key="1">
    <citation type="submission" date="2016-10" db="EMBL/GenBank/DDBJ databases">
        <authorList>
            <person name="Varghese N."/>
            <person name="Submissions S."/>
        </authorList>
    </citation>
    <scope>NUCLEOTIDE SEQUENCE [LARGE SCALE GENOMIC DNA]</scope>
    <source>
        <strain evidence="8">DSM 18579</strain>
    </source>
</reference>
<dbReference type="Proteomes" id="UP000242642">
    <property type="component" value="Unassembled WGS sequence"/>
</dbReference>
<evidence type="ECO:0000256" key="5">
    <source>
        <dbReference type="SAM" id="Phobius"/>
    </source>
</evidence>
<gene>
    <name evidence="7" type="ORF">SAMN02583745_00370</name>
</gene>
<dbReference type="GO" id="GO:0005262">
    <property type="term" value="F:calcium channel activity"/>
    <property type="evidence" value="ECO:0007669"/>
    <property type="project" value="TreeGrafter"/>
</dbReference>
<feature type="transmembrane region" description="Helical" evidence="5">
    <location>
        <begin position="300"/>
        <end position="321"/>
    </location>
</feature>
<feature type="domain" description="Sodium/calcium exchanger membrane region" evidence="6">
    <location>
        <begin position="175"/>
        <end position="320"/>
    </location>
</feature>
<dbReference type="OrthoDB" id="9794225at2"/>
<dbReference type="EMBL" id="FOHV01000002">
    <property type="protein sequence ID" value="SES73007.1"/>
    <property type="molecule type" value="Genomic_DNA"/>
</dbReference>
<organism evidence="7 8">
    <name type="scientific">Thorsellia anophelis DSM 18579</name>
    <dbReference type="NCBI Taxonomy" id="1123402"/>
    <lineage>
        <taxon>Bacteria</taxon>
        <taxon>Pseudomonadati</taxon>
        <taxon>Pseudomonadota</taxon>
        <taxon>Gammaproteobacteria</taxon>
        <taxon>Enterobacterales</taxon>
        <taxon>Thorselliaceae</taxon>
        <taxon>Thorsellia</taxon>
    </lineage>
</organism>
<feature type="transmembrane region" description="Helical" evidence="5">
    <location>
        <begin position="210"/>
        <end position="232"/>
    </location>
</feature>
<dbReference type="PANTHER" id="PTHR10846">
    <property type="entry name" value="SODIUM/POTASSIUM/CALCIUM EXCHANGER"/>
    <property type="match status" value="1"/>
</dbReference>
<proteinExistence type="predicted"/>
<evidence type="ECO:0000259" key="6">
    <source>
        <dbReference type="Pfam" id="PF01699"/>
    </source>
</evidence>
<evidence type="ECO:0000256" key="3">
    <source>
        <dbReference type="ARBA" id="ARBA00022989"/>
    </source>
</evidence>
<dbReference type="InterPro" id="IPR044880">
    <property type="entry name" value="NCX_ion-bd_dom_sf"/>
</dbReference>
<dbReference type="InterPro" id="IPR004837">
    <property type="entry name" value="NaCa_Exmemb"/>
</dbReference>
<dbReference type="PANTHER" id="PTHR10846:SF8">
    <property type="entry name" value="INNER MEMBRANE PROTEIN YRBG"/>
    <property type="match status" value="1"/>
</dbReference>
<feature type="transmembrane region" description="Helical" evidence="5">
    <location>
        <begin position="38"/>
        <end position="62"/>
    </location>
</feature>
<dbReference type="AlphaFoldDB" id="A0A1H9YWQ7"/>
<dbReference type="GO" id="GO:0008273">
    <property type="term" value="F:calcium, potassium:sodium antiporter activity"/>
    <property type="evidence" value="ECO:0007669"/>
    <property type="project" value="TreeGrafter"/>
</dbReference>
<feature type="transmembrane region" description="Helical" evidence="5">
    <location>
        <begin position="74"/>
        <end position="93"/>
    </location>
</feature>
<comment type="subcellular location">
    <subcellularLocation>
        <location evidence="1">Membrane</location>
        <topology evidence="1">Multi-pass membrane protein</topology>
    </subcellularLocation>
</comment>
<feature type="transmembrane region" description="Helical" evidence="5">
    <location>
        <begin position="175"/>
        <end position="198"/>
    </location>
</feature>
<keyword evidence="4 5" id="KW-0472">Membrane</keyword>
<dbReference type="GO" id="GO:0006874">
    <property type="term" value="P:intracellular calcium ion homeostasis"/>
    <property type="evidence" value="ECO:0007669"/>
    <property type="project" value="TreeGrafter"/>
</dbReference>
<dbReference type="NCBIfam" id="TIGR00367">
    <property type="entry name" value="calcium/sodium antiporter"/>
    <property type="match status" value="1"/>
</dbReference>
<dbReference type="GO" id="GO:0005886">
    <property type="term" value="C:plasma membrane"/>
    <property type="evidence" value="ECO:0007669"/>
    <property type="project" value="TreeGrafter"/>
</dbReference>
<evidence type="ECO:0000313" key="7">
    <source>
        <dbReference type="EMBL" id="SES73007.1"/>
    </source>
</evidence>
<sequence length="323" mass="34959">MLLDIMSVLVGLILLILSADKFVEGSSAVAKILGVSPLIIGMVIVGFGTSMPEMVVSTFAAIDQSSGIALGNAYGSNILNLGLILALTLLIRPIKVTQSIVRTELPLLLTATTVTLILLYDLKLRRTDALIMLFVFILIFGVMIYLSLQERTQVNLLKDSCLTTETNSQFSLKLAFFYLIAGLVLLILSSKLLVWGAVGIATYFEINDVIIGLTIVAIGTSLPELATSITAARKGENELVLGNIIGSNLMNTLLVVGIAGLIHPFSFAKEIFSRDIFVMTILTVLLVIFSYFAMKKDGVLSKLLGSILLCLYLGYTFWLILSI</sequence>
<evidence type="ECO:0000256" key="2">
    <source>
        <dbReference type="ARBA" id="ARBA00022692"/>
    </source>
</evidence>
<evidence type="ECO:0000256" key="4">
    <source>
        <dbReference type="ARBA" id="ARBA00023136"/>
    </source>
</evidence>
<name>A0A1H9YWQ7_9GAMM</name>
<dbReference type="Pfam" id="PF01699">
    <property type="entry name" value="Na_Ca_ex"/>
    <property type="match status" value="2"/>
</dbReference>
<feature type="transmembrane region" description="Helical" evidence="5">
    <location>
        <begin position="276"/>
        <end position="294"/>
    </location>
</feature>
<accession>A0A1H9YWQ7</accession>
<protein>
    <submittedName>
        <fullName evidence="7">Cation:H+ antiporter</fullName>
    </submittedName>
</protein>
<keyword evidence="8" id="KW-1185">Reference proteome</keyword>
<feature type="transmembrane region" description="Helical" evidence="5">
    <location>
        <begin position="244"/>
        <end position="264"/>
    </location>
</feature>
<dbReference type="RefSeq" id="WP_093317248.1">
    <property type="nucleotide sequence ID" value="NZ_FOHV01000002.1"/>
</dbReference>
<evidence type="ECO:0000313" key="8">
    <source>
        <dbReference type="Proteomes" id="UP000242642"/>
    </source>
</evidence>
<feature type="transmembrane region" description="Helical" evidence="5">
    <location>
        <begin position="105"/>
        <end position="122"/>
    </location>
</feature>
<feature type="transmembrane region" description="Helical" evidence="5">
    <location>
        <begin position="129"/>
        <end position="148"/>
    </location>
</feature>
<evidence type="ECO:0000256" key="1">
    <source>
        <dbReference type="ARBA" id="ARBA00004141"/>
    </source>
</evidence>
<feature type="domain" description="Sodium/calcium exchanger membrane region" evidence="6">
    <location>
        <begin position="7"/>
        <end position="143"/>
    </location>
</feature>
<keyword evidence="2 5" id="KW-0812">Transmembrane</keyword>
<dbReference type="STRING" id="1123402.SAMN02583745_00370"/>
<dbReference type="Gene3D" id="1.20.1420.30">
    <property type="entry name" value="NCX, central ion-binding region"/>
    <property type="match status" value="2"/>
</dbReference>
<dbReference type="InterPro" id="IPR004481">
    <property type="entry name" value="K/Na/Ca-exchanger"/>
</dbReference>